<evidence type="ECO:0000313" key="1">
    <source>
        <dbReference type="EMBL" id="MEQ2184975.1"/>
    </source>
</evidence>
<sequence>DRLFWKEGQRRALGPSGEVPGLLICVVSPGSVSGCSSPSTLPHTVNLVWVRTNFSSSHRESISWTMDANGTSCEYRGPVFSS</sequence>
<accession>A0ABV0PNA2</accession>
<dbReference type="Proteomes" id="UP001476798">
    <property type="component" value="Unassembled WGS sequence"/>
</dbReference>
<organism evidence="1 2">
    <name type="scientific">Goodea atripinnis</name>
    <dbReference type="NCBI Taxonomy" id="208336"/>
    <lineage>
        <taxon>Eukaryota</taxon>
        <taxon>Metazoa</taxon>
        <taxon>Chordata</taxon>
        <taxon>Craniata</taxon>
        <taxon>Vertebrata</taxon>
        <taxon>Euteleostomi</taxon>
        <taxon>Actinopterygii</taxon>
        <taxon>Neopterygii</taxon>
        <taxon>Teleostei</taxon>
        <taxon>Neoteleostei</taxon>
        <taxon>Acanthomorphata</taxon>
        <taxon>Ovalentaria</taxon>
        <taxon>Atherinomorphae</taxon>
        <taxon>Cyprinodontiformes</taxon>
        <taxon>Goodeidae</taxon>
        <taxon>Goodea</taxon>
    </lineage>
</organism>
<reference evidence="1 2" key="1">
    <citation type="submission" date="2021-06" db="EMBL/GenBank/DDBJ databases">
        <authorList>
            <person name="Palmer J.M."/>
        </authorList>
    </citation>
    <scope>NUCLEOTIDE SEQUENCE [LARGE SCALE GENOMIC DNA]</scope>
    <source>
        <strain evidence="1 2">GA_2019</strain>
        <tissue evidence="1">Muscle</tissue>
    </source>
</reference>
<dbReference type="EMBL" id="JAHRIO010080866">
    <property type="protein sequence ID" value="MEQ2184975.1"/>
    <property type="molecule type" value="Genomic_DNA"/>
</dbReference>
<feature type="non-terminal residue" evidence="1">
    <location>
        <position position="1"/>
    </location>
</feature>
<keyword evidence="2" id="KW-1185">Reference proteome</keyword>
<protein>
    <recommendedName>
        <fullName evidence="3">Ig-like domain-containing protein</fullName>
    </recommendedName>
</protein>
<gene>
    <name evidence="1" type="ORF">GOODEAATRI_013422</name>
</gene>
<proteinExistence type="predicted"/>
<evidence type="ECO:0008006" key="3">
    <source>
        <dbReference type="Google" id="ProtNLM"/>
    </source>
</evidence>
<comment type="caution">
    <text evidence="1">The sequence shown here is derived from an EMBL/GenBank/DDBJ whole genome shotgun (WGS) entry which is preliminary data.</text>
</comment>
<name>A0ABV0PNA2_9TELE</name>
<evidence type="ECO:0000313" key="2">
    <source>
        <dbReference type="Proteomes" id="UP001476798"/>
    </source>
</evidence>